<evidence type="ECO:0000256" key="11">
    <source>
        <dbReference type="ARBA" id="ARBA00023170"/>
    </source>
</evidence>
<dbReference type="InterPro" id="IPR038050">
    <property type="entry name" value="Neuro_actylchol_rec"/>
</dbReference>
<dbReference type="GeneID" id="110976879"/>
<dbReference type="GO" id="GO:0045211">
    <property type="term" value="C:postsynaptic membrane"/>
    <property type="evidence" value="ECO:0007669"/>
    <property type="project" value="UniProtKB-SubCell"/>
</dbReference>
<reference evidence="25" key="1">
    <citation type="submission" date="2025-08" db="UniProtKB">
        <authorList>
            <consortium name="RefSeq"/>
        </authorList>
    </citation>
    <scope>IDENTIFICATION</scope>
</reference>
<dbReference type="FunFam" id="1.20.58.390:FF:000067">
    <property type="entry name" value="Glycine receptor subunit alpha-2"/>
    <property type="match status" value="1"/>
</dbReference>
<dbReference type="SUPFAM" id="SSF90112">
    <property type="entry name" value="Neurotransmitter-gated ion-channel transmembrane pore"/>
    <property type="match status" value="1"/>
</dbReference>
<keyword evidence="17 20" id="KW-0407">Ion channel</keyword>
<evidence type="ECO:0000256" key="15">
    <source>
        <dbReference type="ARBA" id="ARBA00023257"/>
    </source>
</evidence>
<evidence type="ECO:0000256" key="13">
    <source>
        <dbReference type="ARBA" id="ARBA00023180"/>
    </source>
</evidence>
<evidence type="ECO:0000259" key="23">
    <source>
        <dbReference type="Pfam" id="PF02932"/>
    </source>
</evidence>
<keyword evidence="13" id="KW-0325">Glycoprotein</keyword>
<dbReference type="FunFam" id="2.70.170.10:FF:000021">
    <property type="entry name" value="Gamma-aminobutyric acid receptor isoform 3b"/>
    <property type="match status" value="1"/>
</dbReference>
<dbReference type="InterPro" id="IPR002289">
    <property type="entry name" value="GABAAb_rcpt"/>
</dbReference>
<dbReference type="GO" id="GO:0004890">
    <property type="term" value="F:GABA-A receptor activity"/>
    <property type="evidence" value="ECO:0007669"/>
    <property type="project" value="InterPro"/>
</dbReference>
<feature type="region of interest" description="Disordered" evidence="21">
    <location>
        <begin position="376"/>
        <end position="396"/>
    </location>
</feature>
<dbReference type="PRINTS" id="PR00252">
    <property type="entry name" value="NRIONCHANNEL"/>
</dbReference>
<dbReference type="InterPro" id="IPR006029">
    <property type="entry name" value="Neurotrans-gated_channel_TM"/>
</dbReference>
<protein>
    <recommendedName>
        <fullName evidence="19">Gamma-aminobutyric acid receptor subunit beta</fullName>
    </recommendedName>
</protein>
<dbReference type="NCBIfam" id="TIGR00860">
    <property type="entry name" value="LIC"/>
    <property type="match status" value="1"/>
</dbReference>
<keyword evidence="14" id="KW-0868">Chloride</keyword>
<comment type="similarity">
    <text evidence="1">Belongs to the ligand-gated ion channel (TC 1.A.9) family. Gamma-aminobutyric acid receptor (TC 1.A.9.5) subfamily.</text>
</comment>
<feature type="transmembrane region" description="Helical" evidence="20">
    <location>
        <begin position="305"/>
        <end position="324"/>
    </location>
</feature>
<evidence type="ECO:0000256" key="6">
    <source>
        <dbReference type="ARBA" id="ARBA00022989"/>
    </source>
</evidence>
<keyword evidence="4 20" id="KW-0812">Transmembrane</keyword>
<keyword evidence="11" id="KW-0675">Receptor</keyword>
<dbReference type="OrthoDB" id="8890589at2759"/>
<dbReference type="RefSeq" id="XP_022086235.1">
    <property type="nucleotide sequence ID" value="XM_022230543.1"/>
</dbReference>
<evidence type="ECO:0000256" key="20">
    <source>
        <dbReference type="RuleBase" id="RU000687"/>
    </source>
</evidence>
<keyword evidence="10" id="KW-1015">Disulfide bond</keyword>
<dbReference type="SUPFAM" id="SSF63712">
    <property type="entry name" value="Nicotinic receptor ligand binding domain-like"/>
    <property type="match status" value="1"/>
</dbReference>
<evidence type="ECO:0000313" key="24">
    <source>
        <dbReference type="Proteomes" id="UP000694845"/>
    </source>
</evidence>
<dbReference type="AlphaFoldDB" id="A0A8B7Y1R3"/>
<keyword evidence="5" id="KW-0732">Signal</keyword>
<dbReference type="PANTHER" id="PTHR18945">
    <property type="entry name" value="NEUROTRANSMITTER GATED ION CHANNEL"/>
    <property type="match status" value="1"/>
</dbReference>
<keyword evidence="2 20" id="KW-0813">Transport</keyword>
<evidence type="ECO:0000256" key="1">
    <source>
        <dbReference type="ARBA" id="ARBA00010180"/>
    </source>
</evidence>
<dbReference type="Gene3D" id="1.20.58.390">
    <property type="entry name" value="Neurotransmitter-gated ion-channel transmembrane domain"/>
    <property type="match status" value="1"/>
</dbReference>
<evidence type="ECO:0000256" key="4">
    <source>
        <dbReference type="ARBA" id="ARBA00022692"/>
    </source>
</evidence>
<feature type="transmembrane region" description="Helical" evidence="20">
    <location>
        <begin position="511"/>
        <end position="531"/>
    </location>
</feature>
<dbReference type="InterPro" id="IPR006028">
    <property type="entry name" value="GABAA/Glycine_rcpt"/>
</dbReference>
<sequence>MRTARMQSPALFLLPTTHAARSTVHTVSFRILHSAARTARVLFASGMEYQTTMSANISAAIKEMTNGYDIRLRPRFGGPSINIGIDIEVISINSISEVNMDYTISMYLRQHWKDERLQYNCPLGNLSLDGRVADVIWVPDTYLANDKNSFVHDVTVKNRLLQLRCDGSVIYGMRITTVASCMMDLRQYPMDQQNCTLELESYGYTLADLSYSWQFGAKSVIGMENINIAQFTITEWKLISRLQNFSTGTFNTRKTKPGGSYPRLSLSFLLKRNIGYFILQTYLPSILLTILSWVSFWINHEATSARVALGITTVLTMTTISTSVRQSLPRISYIKSIDIYVVTCFGFVFSALLEYAFVNFNYWSNHKRKAREALKSVTANNNGDRSDDSSLRTRRFRDGTYQQVKMQYNQNIGQRLSQRGTSDETEAMVTEEIPMNRLNGLEGDGHVVRKPSCTGGKVRRRSSGTNYRHTPPWFGPGSSGRARNSTFRRRTVRVRLPAVRNVHIIDTYARILFPCLFVIFNIVYWSVYLMWQQQWKNNQTWTE</sequence>
<evidence type="ECO:0000256" key="16">
    <source>
        <dbReference type="ARBA" id="ARBA00023286"/>
    </source>
</evidence>
<keyword evidence="12" id="KW-0869">Chloride channel</keyword>
<dbReference type="Gene3D" id="2.70.170.10">
    <property type="entry name" value="Neurotransmitter-gated ion-channel ligand-binding domain"/>
    <property type="match status" value="1"/>
</dbReference>
<feature type="domain" description="Neurotransmitter-gated ion-channel ligand-binding" evidence="22">
    <location>
        <begin position="61"/>
        <end position="273"/>
    </location>
</feature>
<proteinExistence type="inferred from homology"/>
<feature type="region of interest" description="Disordered" evidence="21">
    <location>
        <begin position="452"/>
        <end position="486"/>
    </location>
</feature>
<accession>A0A8B7Y1R3</accession>
<keyword evidence="15" id="KW-0628">Postsynaptic cell membrane</keyword>
<dbReference type="InterPro" id="IPR036719">
    <property type="entry name" value="Neuro-gated_channel_TM_sf"/>
</dbReference>
<dbReference type="Pfam" id="PF02932">
    <property type="entry name" value="Neur_chan_memb"/>
    <property type="match status" value="1"/>
</dbReference>
<dbReference type="GO" id="GO:0034707">
    <property type="term" value="C:chloride channel complex"/>
    <property type="evidence" value="ECO:0007669"/>
    <property type="project" value="UniProtKB-KW"/>
</dbReference>
<dbReference type="InterPro" id="IPR036734">
    <property type="entry name" value="Neur_chan_lig-bd_sf"/>
</dbReference>
<keyword evidence="8 20" id="KW-0406">Ion transport</keyword>
<keyword evidence="3" id="KW-1003">Cell membrane</keyword>
<evidence type="ECO:0000256" key="18">
    <source>
        <dbReference type="ARBA" id="ARBA00034104"/>
    </source>
</evidence>
<keyword evidence="16" id="KW-1071">Ligand-gated ion channel</keyword>
<evidence type="ECO:0000256" key="17">
    <source>
        <dbReference type="ARBA" id="ARBA00023303"/>
    </source>
</evidence>
<dbReference type="Pfam" id="PF02931">
    <property type="entry name" value="Neur_chan_LBD"/>
    <property type="match status" value="1"/>
</dbReference>
<dbReference type="Proteomes" id="UP000694845">
    <property type="component" value="Unplaced"/>
</dbReference>
<evidence type="ECO:0000256" key="10">
    <source>
        <dbReference type="ARBA" id="ARBA00023157"/>
    </source>
</evidence>
<organism evidence="24 25">
    <name type="scientific">Acanthaster planci</name>
    <name type="common">Crown-of-thorns starfish</name>
    <dbReference type="NCBI Taxonomy" id="133434"/>
    <lineage>
        <taxon>Eukaryota</taxon>
        <taxon>Metazoa</taxon>
        <taxon>Echinodermata</taxon>
        <taxon>Eleutherozoa</taxon>
        <taxon>Asterozoa</taxon>
        <taxon>Asteroidea</taxon>
        <taxon>Valvatacea</taxon>
        <taxon>Valvatida</taxon>
        <taxon>Acanthasteridae</taxon>
        <taxon>Acanthaster</taxon>
    </lineage>
</organism>
<comment type="subcellular location">
    <subcellularLocation>
        <location evidence="18">Postsynaptic cell membrane</location>
        <topology evidence="18">Multi-pass membrane protein</topology>
    </subcellularLocation>
</comment>
<keyword evidence="6 20" id="KW-1133">Transmembrane helix</keyword>
<dbReference type="CDD" id="cd19049">
    <property type="entry name" value="LGIC_TM_anion"/>
    <property type="match status" value="1"/>
</dbReference>
<dbReference type="InterPro" id="IPR018000">
    <property type="entry name" value="Neurotransmitter_ion_chnl_CS"/>
</dbReference>
<feature type="transmembrane region" description="Helical" evidence="20">
    <location>
        <begin position="274"/>
        <end position="298"/>
    </location>
</feature>
<evidence type="ECO:0000256" key="2">
    <source>
        <dbReference type="ARBA" id="ARBA00022448"/>
    </source>
</evidence>
<evidence type="ECO:0000256" key="8">
    <source>
        <dbReference type="ARBA" id="ARBA00023065"/>
    </source>
</evidence>
<dbReference type="InterPro" id="IPR006201">
    <property type="entry name" value="Neur_channel"/>
</dbReference>
<evidence type="ECO:0000256" key="14">
    <source>
        <dbReference type="ARBA" id="ARBA00023214"/>
    </source>
</evidence>
<evidence type="ECO:0000256" key="5">
    <source>
        <dbReference type="ARBA" id="ARBA00022729"/>
    </source>
</evidence>
<dbReference type="InterPro" id="IPR006202">
    <property type="entry name" value="Neur_chan_lig-bd"/>
</dbReference>
<keyword evidence="7" id="KW-0770">Synapse</keyword>
<evidence type="ECO:0000313" key="25">
    <source>
        <dbReference type="RefSeq" id="XP_022086235.1"/>
    </source>
</evidence>
<evidence type="ECO:0000256" key="21">
    <source>
        <dbReference type="SAM" id="MobiDB-lite"/>
    </source>
</evidence>
<feature type="transmembrane region" description="Helical" evidence="20">
    <location>
        <begin position="339"/>
        <end position="362"/>
    </location>
</feature>
<dbReference type="GO" id="GO:0005254">
    <property type="term" value="F:chloride channel activity"/>
    <property type="evidence" value="ECO:0007669"/>
    <property type="project" value="UniProtKB-KW"/>
</dbReference>
<dbReference type="KEGG" id="aplc:110976879"/>
<evidence type="ECO:0000256" key="3">
    <source>
        <dbReference type="ARBA" id="ARBA00022475"/>
    </source>
</evidence>
<name>A0A8B7Y1R3_ACAPL</name>
<evidence type="ECO:0000256" key="19">
    <source>
        <dbReference type="ARBA" id="ARBA00071250"/>
    </source>
</evidence>
<gene>
    <name evidence="25" type="primary">LOC110976879</name>
</gene>
<feature type="domain" description="Neurotransmitter-gated ion-channel transmembrane" evidence="23">
    <location>
        <begin position="281"/>
        <end position="525"/>
    </location>
</feature>
<evidence type="ECO:0000256" key="12">
    <source>
        <dbReference type="ARBA" id="ARBA00023173"/>
    </source>
</evidence>
<keyword evidence="9 20" id="KW-0472">Membrane</keyword>
<dbReference type="GO" id="GO:0005230">
    <property type="term" value="F:extracellular ligand-gated monoatomic ion channel activity"/>
    <property type="evidence" value="ECO:0007669"/>
    <property type="project" value="InterPro"/>
</dbReference>
<evidence type="ECO:0000256" key="7">
    <source>
        <dbReference type="ARBA" id="ARBA00023018"/>
    </source>
</evidence>
<dbReference type="PROSITE" id="PS00236">
    <property type="entry name" value="NEUROTR_ION_CHANNEL"/>
    <property type="match status" value="1"/>
</dbReference>
<dbReference type="PRINTS" id="PR00253">
    <property type="entry name" value="GABAARECEPTR"/>
</dbReference>
<evidence type="ECO:0000256" key="9">
    <source>
        <dbReference type="ARBA" id="ARBA00023136"/>
    </source>
</evidence>
<evidence type="ECO:0000259" key="22">
    <source>
        <dbReference type="Pfam" id="PF02931"/>
    </source>
</evidence>
<keyword evidence="24" id="KW-1185">Reference proteome</keyword>
<dbReference type="PRINTS" id="PR01160">
    <property type="entry name" value="GABAARBETA"/>
</dbReference>